<reference evidence="2" key="1">
    <citation type="submission" date="2016-05" db="EMBL/GenBank/DDBJ databases">
        <title>Comparative genomics of biotechnologically important yeasts.</title>
        <authorList>
            <consortium name="DOE Joint Genome Institute"/>
            <person name="Riley R."/>
            <person name="Haridas S."/>
            <person name="Wolfe K.H."/>
            <person name="Lopes M.R."/>
            <person name="Hittinger C.T."/>
            <person name="Goker M."/>
            <person name="Salamov A."/>
            <person name="Wisecaver J."/>
            <person name="Long T.M."/>
            <person name="Aerts A.L."/>
            <person name="Barry K."/>
            <person name="Choi C."/>
            <person name="Clum A."/>
            <person name="Coughlan A.Y."/>
            <person name="Deshpande S."/>
            <person name="Douglass A.P."/>
            <person name="Hanson S.J."/>
            <person name="Klenk H.-P."/>
            <person name="Labutti K."/>
            <person name="Lapidus A."/>
            <person name="Lindquist E."/>
            <person name="Lipzen A."/>
            <person name="Meier-Kolthoff J.P."/>
            <person name="Ohm R.A."/>
            <person name="Otillar R.P."/>
            <person name="Pangilinan J."/>
            <person name="Peng Y."/>
            <person name="Rokas A."/>
            <person name="Rosa C.A."/>
            <person name="Scheuner C."/>
            <person name="Sibirny A.A."/>
            <person name="Slot J.C."/>
            <person name="Stielow J.B."/>
            <person name="Sun H."/>
            <person name="Kurtzman C.P."/>
            <person name="Blackwell M."/>
            <person name="Grigoriev I.V."/>
            <person name="Jeffries T.W."/>
        </authorList>
    </citation>
    <scope>NUCLEOTIDE SEQUENCE [LARGE SCALE GENOMIC DNA]</scope>
    <source>
        <strain evidence="2">NRRL Y-17324</strain>
    </source>
</reference>
<dbReference type="InterPro" id="IPR045114">
    <property type="entry name" value="Csn12-like"/>
</dbReference>
<dbReference type="GO" id="GO:0070390">
    <property type="term" value="C:transcription export complex 2"/>
    <property type="evidence" value="ECO:0007669"/>
    <property type="project" value="TreeGrafter"/>
</dbReference>
<dbReference type="SMART" id="SM00753">
    <property type="entry name" value="PAM"/>
    <property type="match status" value="1"/>
</dbReference>
<protein>
    <submittedName>
        <fullName evidence="1">Uncharacterized protein</fullName>
    </submittedName>
</protein>
<keyword evidence="2" id="KW-1185">Reference proteome</keyword>
<dbReference type="GO" id="GO:0000973">
    <property type="term" value="P:post-transcriptional tethering of RNA polymerase II gene DNA at nuclear periphery"/>
    <property type="evidence" value="ECO:0007669"/>
    <property type="project" value="TreeGrafter"/>
</dbReference>
<dbReference type="AlphaFoldDB" id="A0A1E4SB36"/>
<proteinExistence type="predicted"/>
<evidence type="ECO:0000313" key="2">
    <source>
        <dbReference type="Proteomes" id="UP000094285"/>
    </source>
</evidence>
<dbReference type="RefSeq" id="XP_020061810.1">
    <property type="nucleotide sequence ID" value="XM_020207062.1"/>
</dbReference>
<organism evidence="1 2">
    <name type="scientific">Suhomyces tanzawaensis NRRL Y-17324</name>
    <dbReference type="NCBI Taxonomy" id="984487"/>
    <lineage>
        <taxon>Eukaryota</taxon>
        <taxon>Fungi</taxon>
        <taxon>Dikarya</taxon>
        <taxon>Ascomycota</taxon>
        <taxon>Saccharomycotina</taxon>
        <taxon>Pichiomycetes</taxon>
        <taxon>Debaryomycetaceae</taxon>
        <taxon>Suhomyces</taxon>
    </lineage>
</organism>
<dbReference type="EMBL" id="KV453918">
    <property type="protein sequence ID" value="ODV76688.1"/>
    <property type="molecule type" value="Genomic_DNA"/>
</dbReference>
<dbReference type="STRING" id="984487.A0A1E4SB36"/>
<dbReference type="PANTHER" id="PTHR12732:SF8">
    <property type="entry name" value="NUCLEAR MRNA EXPORT PROTEIN THP1"/>
    <property type="match status" value="1"/>
</dbReference>
<accession>A0A1E4SB36</accession>
<dbReference type="GeneID" id="30981199"/>
<dbReference type="GO" id="GO:0003690">
    <property type="term" value="F:double-stranded DNA binding"/>
    <property type="evidence" value="ECO:0007669"/>
    <property type="project" value="InterPro"/>
</dbReference>
<sequence length="452" mass="52241">MDIINRYLGEVSSVSRLNQKDQVAQLSRLLSLDPQVNQYVLVLNSIPSEVSLKQINIENYNVYNNEWLAFNELLLSFINFALELNPWSALESYDLYTTYLNDLSIAFNNNNRGHLLSYLVKESIQTIIPLSIKLDAQFFIKEFRSRPRLTYLASVLLKIFNNIRSQINDTNQLKKTIILFVSNKLCLIYFKLENPLLCRNIFSNMNNANLSMRTFSKLEQVQYRYYLSKFYLIKDQLIESFGHIQWCLLNCPLGGSSQERSNLEKILKIWLPVCLVIGKVPNFNYIHQISGPSPIVQMYSKLSHHMGVGNFQGFNTVLLENYTYLKENNLLLLLANKSKVLILRNLVKKVWKLMGCPTNLDFDIIKSALALSLGSTSYDKSTFPFLQSPHDIDDYLVENIFISLIDQNLLKGKIFLVLRKVALSKMNAFARVGDINFTRFSRNSKADAWMNQ</sequence>
<dbReference type="OrthoDB" id="5404651at2759"/>
<evidence type="ECO:0000313" key="1">
    <source>
        <dbReference type="EMBL" id="ODV76688.1"/>
    </source>
</evidence>
<dbReference type="GO" id="GO:0016973">
    <property type="term" value="P:poly(A)+ mRNA export from nucleus"/>
    <property type="evidence" value="ECO:0007669"/>
    <property type="project" value="TreeGrafter"/>
</dbReference>
<dbReference type="PANTHER" id="PTHR12732">
    <property type="entry name" value="UNCHARACTERIZED PROTEASOME COMPONENT REGION PCI-CONTAINING"/>
    <property type="match status" value="1"/>
</dbReference>
<gene>
    <name evidence="1" type="ORF">CANTADRAFT_24263</name>
</gene>
<dbReference type="Proteomes" id="UP000094285">
    <property type="component" value="Unassembled WGS sequence"/>
</dbReference>
<name>A0A1E4SB36_9ASCO</name>
<dbReference type="GO" id="GO:0003723">
    <property type="term" value="F:RNA binding"/>
    <property type="evidence" value="ECO:0007669"/>
    <property type="project" value="InterPro"/>
</dbReference>
<dbReference type="GO" id="GO:0006368">
    <property type="term" value="P:transcription elongation by RNA polymerase II"/>
    <property type="evidence" value="ECO:0007669"/>
    <property type="project" value="TreeGrafter"/>
</dbReference>